<keyword evidence="2 5" id="KW-0812">Transmembrane</keyword>
<evidence type="ECO:0000256" key="1">
    <source>
        <dbReference type="ARBA" id="ARBA00004141"/>
    </source>
</evidence>
<dbReference type="Pfam" id="PF02361">
    <property type="entry name" value="CbiQ"/>
    <property type="match status" value="1"/>
</dbReference>
<dbReference type="CDD" id="cd16914">
    <property type="entry name" value="EcfT"/>
    <property type="match status" value="1"/>
</dbReference>
<reference evidence="7" key="1">
    <citation type="submission" date="2016-10" db="EMBL/GenBank/DDBJ databases">
        <authorList>
            <person name="Varghese N."/>
            <person name="Submissions S."/>
        </authorList>
    </citation>
    <scope>NUCLEOTIDE SEQUENCE [LARGE SCALE GENOMIC DNA]</scope>
    <source>
        <strain evidence="7">VPI 5359</strain>
    </source>
</reference>
<evidence type="ECO:0000313" key="7">
    <source>
        <dbReference type="Proteomes" id="UP000199652"/>
    </source>
</evidence>
<feature type="transmembrane region" description="Helical" evidence="5">
    <location>
        <begin position="6"/>
        <end position="24"/>
    </location>
</feature>
<evidence type="ECO:0000313" key="6">
    <source>
        <dbReference type="EMBL" id="SDX67529.1"/>
    </source>
</evidence>
<evidence type="ECO:0000256" key="3">
    <source>
        <dbReference type="ARBA" id="ARBA00022989"/>
    </source>
</evidence>
<organism evidence="6 7">
    <name type="scientific">Eubacterium barkeri</name>
    <name type="common">Clostridium barkeri</name>
    <dbReference type="NCBI Taxonomy" id="1528"/>
    <lineage>
        <taxon>Bacteria</taxon>
        <taxon>Bacillati</taxon>
        <taxon>Bacillota</taxon>
        <taxon>Clostridia</taxon>
        <taxon>Eubacteriales</taxon>
        <taxon>Eubacteriaceae</taxon>
        <taxon>Eubacterium</taxon>
    </lineage>
</organism>
<evidence type="ECO:0000256" key="5">
    <source>
        <dbReference type="SAM" id="Phobius"/>
    </source>
</evidence>
<keyword evidence="7" id="KW-1185">Reference proteome</keyword>
<evidence type="ECO:0000256" key="4">
    <source>
        <dbReference type="ARBA" id="ARBA00023136"/>
    </source>
</evidence>
<proteinExistence type="predicted"/>
<feature type="transmembrane region" description="Helical" evidence="5">
    <location>
        <begin position="96"/>
        <end position="120"/>
    </location>
</feature>
<name>A0A1H3DPE8_EUBBA</name>
<feature type="transmembrane region" description="Helical" evidence="5">
    <location>
        <begin position="227"/>
        <end position="252"/>
    </location>
</feature>
<feature type="transmembrane region" description="Helical" evidence="5">
    <location>
        <begin position="126"/>
        <end position="148"/>
    </location>
</feature>
<gene>
    <name evidence="6" type="ORF">SAMN04488579_10561</name>
</gene>
<dbReference type="InterPro" id="IPR003339">
    <property type="entry name" value="ABC/ECF_trnsptr_transmembrane"/>
</dbReference>
<dbReference type="EMBL" id="FNOU01000005">
    <property type="protein sequence ID" value="SDX67529.1"/>
    <property type="molecule type" value="Genomic_DNA"/>
</dbReference>
<dbReference type="OrthoDB" id="2039442at2"/>
<dbReference type="Proteomes" id="UP000199652">
    <property type="component" value="Unassembled WGS sequence"/>
</dbReference>
<protein>
    <submittedName>
        <fullName evidence="6">Energy-coupling factor transport system permease protein</fullName>
    </submittedName>
</protein>
<evidence type="ECO:0000256" key="2">
    <source>
        <dbReference type="ARBA" id="ARBA00022692"/>
    </source>
</evidence>
<sequence>MEDAFSTYHPVINFFYFAVVLLFSMFFNHPAFLVISLLGAVIYSLVLLGTRRSLKFNLVGMLPMLFLVALINPLFNHGGVTILGYWPTGNPMTLESIVYGIVMAVMFIEVIVWFACYNTIMTSDKFIYLFGRVIPALSLVLSMVLRFVPKFKAQLSVITQGQKCIGRDIGAGNVWQRARNAINILSIMVTWALENAIDTADSMKARGYGLKGRTSFSIFTFDTRDKWVGGIMLVLFLIVTGGVMGGLAYASYNPVIKYSAFTPLSISVYVIYLVFCLMPVFVDVAEGIKWKQLTKGAAASESKEQPWHYSISNI</sequence>
<feature type="transmembrane region" description="Helical" evidence="5">
    <location>
        <begin position="31"/>
        <end position="50"/>
    </location>
</feature>
<dbReference type="STRING" id="1528.SAMN04488579_10561"/>
<feature type="transmembrane region" description="Helical" evidence="5">
    <location>
        <begin position="264"/>
        <end position="285"/>
    </location>
</feature>
<comment type="subcellular location">
    <subcellularLocation>
        <location evidence="1">Membrane</location>
        <topology evidence="1">Multi-pass membrane protein</topology>
    </subcellularLocation>
</comment>
<keyword evidence="4 5" id="KW-0472">Membrane</keyword>
<keyword evidence="3 5" id="KW-1133">Transmembrane helix</keyword>
<feature type="transmembrane region" description="Helical" evidence="5">
    <location>
        <begin position="56"/>
        <end position="75"/>
    </location>
</feature>
<accession>A0A1H3DPE8</accession>
<dbReference type="RefSeq" id="WP_090243933.1">
    <property type="nucleotide sequence ID" value="NZ_FNOU01000005.1"/>
</dbReference>
<dbReference type="GO" id="GO:0005886">
    <property type="term" value="C:plasma membrane"/>
    <property type="evidence" value="ECO:0007669"/>
    <property type="project" value="UniProtKB-ARBA"/>
</dbReference>
<dbReference type="AlphaFoldDB" id="A0A1H3DPE8"/>